<comment type="caution">
    <text evidence="10">The sequence shown here is derived from an EMBL/GenBank/DDBJ whole genome shotgun (WGS) entry which is preliminary data.</text>
</comment>
<dbReference type="PRINTS" id="PR00368">
    <property type="entry name" value="FADPNR"/>
</dbReference>
<evidence type="ECO:0000256" key="3">
    <source>
        <dbReference type="ARBA" id="ARBA00022630"/>
    </source>
</evidence>
<proteinExistence type="inferred from homology"/>
<keyword evidence="3" id="KW-0285">Flavoprotein</keyword>
<keyword evidence="11" id="KW-1185">Reference proteome</keyword>
<dbReference type="Pfam" id="PF21791">
    <property type="entry name" value="MDHAR3-like_C"/>
    <property type="match status" value="1"/>
</dbReference>
<keyword evidence="5" id="KW-0560">Oxidoreductase</keyword>
<evidence type="ECO:0000256" key="1">
    <source>
        <dbReference type="ARBA" id="ARBA00001974"/>
    </source>
</evidence>
<evidence type="ECO:0000259" key="9">
    <source>
        <dbReference type="Pfam" id="PF21791"/>
    </source>
</evidence>
<feature type="domain" description="FAD/NAD(P)-binding" evidence="8">
    <location>
        <begin position="5"/>
        <end position="319"/>
    </location>
</feature>
<evidence type="ECO:0000313" key="11">
    <source>
        <dbReference type="Proteomes" id="UP000708148"/>
    </source>
</evidence>
<dbReference type="GO" id="GO:0016656">
    <property type="term" value="F:monodehydroascorbate reductase (NADH) activity"/>
    <property type="evidence" value="ECO:0007669"/>
    <property type="project" value="UniProtKB-EC"/>
</dbReference>
<dbReference type="Proteomes" id="UP000708148">
    <property type="component" value="Unassembled WGS sequence"/>
</dbReference>
<dbReference type="GO" id="GO:0005737">
    <property type="term" value="C:cytoplasm"/>
    <property type="evidence" value="ECO:0007669"/>
    <property type="project" value="TreeGrafter"/>
</dbReference>
<evidence type="ECO:0000313" key="10">
    <source>
        <dbReference type="EMBL" id="CAD7702350.1"/>
    </source>
</evidence>
<dbReference type="AlphaFoldDB" id="A0A8S1J5D2"/>
<dbReference type="OrthoDB" id="432169at2759"/>
<dbReference type="EMBL" id="CAJHUC010001797">
    <property type="protein sequence ID" value="CAD7702350.1"/>
    <property type="molecule type" value="Genomic_DNA"/>
</dbReference>
<dbReference type="Gene3D" id="3.30.390.30">
    <property type="match status" value="1"/>
</dbReference>
<reference evidence="10" key="1">
    <citation type="submission" date="2020-12" db="EMBL/GenBank/DDBJ databases">
        <authorList>
            <person name="Iha C."/>
        </authorList>
    </citation>
    <scope>NUCLEOTIDE SEQUENCE</scope>
</reference>
<evidence type="ECO:0000256" key="6">
    <source>
        <dbReference type="ARBA" id="ARBA00023027"/>
    </source>
</evidence>
<dbReference type="SUPFAM" id="SSF51905">
    <property type="entry name" value="FAD/NAD(P)-binding domain"/>
    <property type="match status" value="2"/>
</dbReference>
<comment type="cofactor">
    <cofactor evidence="1">
        <name>FAD</name>
        <dbReference type="ChEBI" id="CHEBI:57692"/>
    </cofactor>
</comment>
<dbReference type="Gene3D" id="3.50.50.60">
    <property type="entry name" value="FAD/NAD(P)-binding domain"/>
    <property type="match status" value="2"/>
</dbReference>
<dbReference type="PRINTS" id="PR00411">
    <property type="entry name" value="PNDRDTASEI"/>
</dbReference>
<evidence type="ECO:0000256" key="7">
    <source>
        <dbReference type="ARBA" id="ARBA00038920"/>
    </source>
</evidence>
<dbReference type="InterPro" id="IPR016156">
    <property type="entry name" value="FAD/NAD-linked_Rdtase_dimer_sf"/>
</dbReference>
<evidence type="ECO:0000256" key="2">
    <source>
        <dbReference type="ARBA" id="ARBA00006442"/>
    </source>
</evidence>
<comment type="similarity">
    <text evidence="2">Belongs to the FAD-dependent oxidoreductase family.</text>
</comment>
<gene>
    <name evidence="10" type="ORF">OSTQU699_LOCUS7707</name>
</gene>
<sequence>MKSFKYVLLGGGTASGYAAREFVQRGVEPGQLCIITSEAVVAYERPALSKGFLLADKPARLPGFHTCVGKGWERQTPEWYAEHGIEYMTSTRVVSADIAGKKLVLDSGEEVGYEKLIVATGARPATLRELGVPGAELEGIHYVREVAEAQALYDAIADCKARSARAVVIGAGYIGMEVAAALAGNGLAVTMVFPGGMLMERLLPPEAASFYEEYYKERGVEVMWGQRGAGFEGEEGRLEAVLLQDGRRIEAGMAVVGIGARVNKELFEGQLDMAKGGIEVDGRLRTSNPDVYAIGDVAAFPLVGYGGQLQRQEHVTNARLSAAHAVSAIMAPEETGDYEYLPFFYSRFFALSWQFYGTNKGKSVMFGDKGAAKFGMYWLAEGRVVGAFLEGGSAEEFGWIKAVALRRPEAPATEERLAAKGLAFAAAVAAQEA</sequence>
<protein>
    <recommendedName>
        <fullName evidence="7">monodehydroascorbate reductase (NADH)</fullName>
        <ecNumber evidence="7">1.6.5.4</ecNumber>
    </recommendedName>
</protein>
<organism evidence="10 11">
    <name type="scientific">Ostreobium quekettii</name>
    <dbReference type="NCBI Taxonomy" id="121088"/>
    <lineage>
        <taxon>Eukaryota</taxon>
        <taxon>Viridiplantae</taxon>
        <taxon>Chlorophyta</taxon>
        <taxon>core chlorophytes</taxon>
        <taxon>Ulvophyceae</taxon>
        <taxon>TCBD clade</taxon>
        <taxon>Bryopsidales</taxon>
        <taxon>Ostreobineae</taxon>
        <taxon>Ostreobiaceae</taxon>
        <taxon>Ostreobium</taxon>
    </lineage>
</organism>
<dbReference type="Pfam" id="PF07992">
    <property type="entry name" value="Pyr_redox_2"/>
    <property type="match status" value="1"/>
</dbReference>
<dbReference type="SUPFAM" id="SSF55424">
    <property type="entry name" value="FAD/NAD-linked reductases, dimerisation (C-terminal) domain"/>
    <property type="match status" value="1"/>
</dbReference>
<keyword evidence="4" id="KW-0274">FAD</keyword>
<dbReference type="InterPro" id="IPR048618">
    <property type="entry name" value="MDHAR3-like_C"/>
</dbReference>
<dbReference type="InterPro" id="IPR023753">
    <property type="entry name" value="FAD/NAD-binding_dom"/>
</dbReference>
<dbReference type="EC" id="1.6.5.4" evidence="7"/>
<feature type="domain" description="Monodehydroascorbate reductase 3-like C-terminal" evidence="9">
    <location>
        <begin position="341"/>
        <end position="425"/>
    </location>
</feature>
<dbReference type="InterPro" id="IPR050446">
    <property type="entry name" value="FAD-oxidoreductase/Apoptosis"/>
</dbReference>
<evidence type="ECO:0000259" key="8">
    <source>
        <dbReference type="Pfam" id="PF07992"/>
    </source>
</evidence>
<accession>A0A8S1J5D2</accession>
<name>A0A8S1J5D2_9CHLO</name>
<dbReference type="PANTHER" id="PTHR43557">
    <property type="entry name" value="APOPTOSIS-INDUCING FACTOR 1"/>
    <property type="match status" value="1"/>
</dbReference>
<dbReference type="PANTHER" id="PTHR43557:SF2">
    <property type="entry name" value="RIESKE DOMAIN-CONTAINING PROTEIN-RELATED"/>
    <property type="match status" value="1"/>
</dbReference>
<evidence type="ECO:0000256" key="4">
    <source>
        <dbReference type="ARBA" id="ARBA00022827"/>
    </source>
</evidence>
<evidence type="ECO:0000256" key="5">
    <source>
        <dbReference type="ARBA" id="ARBA00023002"/>
    </source>
</evidence>
<keyword evidence="6" id="KW-0520">NAD</keyword>
<dbReference type="InterPro" id="IPR036188">
    <property type="entry name" value="FAD/NAD-bd_sf"/>
</dbReference>